<comment type="subcellular location">
    <subcellularLocation>
        <location evidence="1">Membrane</location>
        <topology evidence="1">Multi-pass membrane protein</topology>
    </subcellularLocation>
</comment>
<dbReference type="SUPFAM" id="SSF52833">
    <property type="entry name" value="Thioredoxin-like"/>
    <property type="match status" value="1"/>
</dbReference>
<keyword evidence="3 5" id="KW-1133">Transmembrane helix</keyword>
<comment type="caution">
    <text evidence="7">The sequence shown here is derived from an EMBL/GenBank/DDBJ whole genome shotgun (WGS) entry which is preliminary data.</text>
</comment>
<evidence type="ECO:0000256" key="1">
    <source>
        <dbReference type="ARBA" id="ARBA00004141"/>
    </source>
</evidence>
<evidence type="ECO:0000256" key="2">
    <source>
        <dbReference type="ARBA" id="ARBA00022692"/>
    </source>
</evidence>
<gene>
    <name evidence="7" type="ORF">OJ962_24810</name>
</gene>
<organism evidence="7 8">
    <name type="scientific">Solirubrobacter deserti</name>
    <dbReference type="NCBI Taxonomy" id="2282478"/>
    <lineage>
        <taxon>Bacteria</taxon>
        <taxon>Bacillati</taxon>
        <taxon>Actinomycetota</taxon>
        <taxon>Thermoleophilia</taxon>
        <taxon>Solirubrobacterales</taxon>
        <taxon>Solirubrobacteraceae</taxon>
        <taxon>Solirubrobacter</taxon>
    </lineage>
</organism>
<dbReference type="InterPro" id="IPR009908">
    <property type="entry name" value="Methylamine_util_MauE"/>
</dbReference>
<evidence type="ECO:0000256" key="5">
    <source>
        <dbReference type="SAM" id="Phobius"/>
    </source>
</evidence>
<dbReference type="RefSeq" id="WP_202958130.1">
    <property type="nucleotide sequence ID" value="NZ_JAPCID010000044.1"/>
</dbReference>
<feature type="transmembrane region" description="Helical" evidence="5">
    <location>
        <begin position="138"/>
        <end position="159"/>
    </location>
</feature>
<sequence length="293" mass="29410">MVSVVVCLVLGLVLVAAAGLKAAGGPSARAAFATYGVRSPQAMTAAWGAVIAVELTLGALVAAGLDTAARAAAVFLSAATAAQIAALASGRAGAPCACFGAKGRLSTRSAGRTALLAAALALAPLLPRRTPTTEEWLAIGLAAALLGLAALTVVVLALAREVGMLRLSVAPQGALEVAHEGPEVGAHSPLAQDFHALAPGQIGLAVFTSEGCGLCRALKPQIDAFGRHHAIALQTFDEVEHAQAWAAADVPGSPFAVTLDADGTVLSKGTFNTGAQLESVLHAAERRQRMVRA</sequence>
<keyword evidence="8" id="KW-1185">Reference proteome</keyword>
<name>A0ABT4RQ97_9ACTN</name>
<evidence type="ECO:0000259" key="6">
    <source>
        <dbReference type="Pfam" id="PF07291"/>
    </source>
</evidence>
<accession>A0ABT4RQ97</accession>
<feature type="transmembrane region" description="Helical" evidence="5">
    <location>
        <begin position="46"/>
        <end position="65"/>
    </location>
</feature>
<evidence type="ECO:0000313" key="7">
    <source>
        <dbReference type="EMBL" id="MDA0140741.1"/>
    </source>
</evidence>
<dbReference type="InterPro" id="IPR036249">
    <property type="entry name" value="Thioredoxin-like_sf"/>
</dbReference>
<dbReference type="Pfam" id="PF07291">
    <property type="entry name" value="MauE"/>
    <property type="match status" value="1"/>
</dbReference>
<protein>
    <recommendedName>
        <fullName evidence="6">Methylamine utilisation protein MauE domain-containing protein</fullName>
    </recommendedName>
</protein>
<feature type="domain" description="Methylamine utilisation protein MauE" evidence="6">
    <location>
        <begin position="2"/>
        <end position="122"/>
    </location>
</feature>
<reference evidence="7" key="1">
    <citation type="submission" date="2022-10" db="EMBL/GenBank/DDBJ databases">
        <title>The WGS of Solirubrobacter sp. CPCC 204708.</title>
        <authorList>
            <person name="Jiang Z."/>
        </authorList>
    </citation>
    <scope>NUCLEOTIDE SEQUENCE</scope>
    <source>
        <strain evidence="7">CPCC 204708</strain>
    </source>
</reference>
<keyword evidence="4 5" id="KW-0472">Membrane</keyword>
<keyword evidence="2 5" id="KW-0812">Transmembrane</keyword>
<dbReference type="EMBL" id="JAPCID010000044">
    <property type="protein sequence ID" value="MDA0140741.1"/>
    <property type="molecule type" value="Genomic_DNA"/>
</dbReference>
<evidence type="ECO:0000313" key="8">
    <source>
        <dbReference type="Proteomes" id="UP001147700"/>
    </source>
</evidence>
<evidence type="ECO:0000256" key="3">
    <source>
        <dbReference type="ARBA" id="ARBA00022989"/>
    </source>
</evidence>
<dbReference type="Proteomes" id="UP001147700">
    <property type="component" value="Unassembled WGS sequence"/>
</dbReference>
<evidence type="ECO:0000256" key="4">
    <source>
        <dbReference type="ARBA" id="ARBA00023136"/>
    </source>
</evidence>
<proteinExistence type="predicted"/>